<dbReference type="InterPro" id="IPR003607">
    <property type="entry name" value="HD/PDEase_dom"/>
</dbReference>
<dbReference type="InterPro" id="IPR045865">
    <property type="entry name" value="ACT-like_dom_sf"/>
</dbReference>
<dbReference type="SUPFAM" id="SSF81301">
    <property type="entry name" value="Nucleotidyltransferase"/>
    <property type="match status" value="1"/>
</dbReference>
<dbReference type="SUPFAM" id="SSF81593">
    <property type="entry name" value="Nucleotidyltransferase substrate binding subunit/domain"/>
    <property type="match status" value="1"/>
</dbReference>
<dbReference type="InterPro" id="IPR013546">
    <property type="entry name" value="PII_UdlTrfase/GS_AdlTrfase"/>
</dbReference>
<dbReference type="Pfam" id="PF24931">
    <property type="entry name" value="ACT_ACR9_3rd"/>
    <property type="match status" value="1"/>
</dbReference>
<dbReference type="Gene3D" id="1.10.3090.10">
    <property type="entry name" value="cca-adding enzyme, domain 2"/>
    <property type="match status" value="1"/>
</dbReference>
<reference evidence="10" key="1">
    <citation type="submission" date="2020-07" db="EMBL/GenBank/DDBJ databases">
        <title>Huge and variable diversity of episymbiotic CPR bacteria and DPANN archaea in groundwater ecosystems.</title>
        <authorList>
            <person name="He C.Y."/>
            <person name="Keren R."/>
            <person name="Whittaker M."/>
            <person name="Farag I.F."/>
            <person name="Doudna J."/>
            <person name="Cate J.H.D."/>
            <person name="Banfield J.F."/>
        </authorList>
    </citation>
    <scope>NUCLEOTIDE SEQUENCE</scope>
    <source>
        <strain evidence="10">NC_groundwater_1664_Pr3_B-0.1um_52_9</strain>
    </source>
</reference>
<comment type="domain">
    <text evidence="7">Has four distinct domains: an N-terminal nucleotidyltransferase (NT) domain responsible for UTase activity, a central HD domain that encodes UR activity, and two C-terminal ACT domains that seem to have a role in glutamine sensing.</text>
</comment>
<evidence type="ECO:0000313" key="11">
    <source>
        <dbReference type="Proteomes" id="UP000807825"/>
    </source>
</evidence>
<keyword evidence="5 7" id="KW-0460">Magnesium</keyword>
<comment type="caution">
    <text evidence="10">The sequence shown here is derived from an EMBL/GenBank/DDBJ whole genome shotgun (WGS) entry which is preliminary data.</text>
</comment>
<evidence type="ECO:0000256" key="6">
    <source>
        <dbReference type="ARBA" id="ARBA00023268"/>
    </source>
</evidence>
<dbReference type="SUPFAM" id="SSF55021">
    <property type="entry name" value="ACT-like"/>
    <property type="match status" value="2"/>
</dbReference>
<evidence type="ECO:0000256" key="5">
    <source>
        <dbReference type="ARBA" id="ARBA00022842"/>
    </source>
</evidence>
<dbReference type="GO" id="GO:0006808">
    <property type="term" value="P:regulation of nitrogen utilization"/>
    <property type="evidence" value="ECO:0007669"/>
    <property type="project" value="UniProtKB-UniRule"/>
</dbReference>
<evidence type="ECO:0000256" key="2">
    <source>
        <dbReference type="ARBA" id="ARBA00022695"/>
    </source>
</evidence>
<dbReference type="InterPro" id="IPR043519">
    <property type="entry name" value="NT_sf"/>
</dbReference>
<dbReference type="CDD" id="cd04899">
    <property type="entry name" value="ACT_ACR-UUR-like_2"/>
    <property type="match status" value="1"/>
</dbReference>
<dbReference type="EC" id="3.1.4.-" evidence="7"/>
<keyword evidence="6 7" id="KW-0511">Multifunctional enzyme</keyword>
<comment type="catalytic activity">
    <reaction evidence="7">
        <text>[protein-PII]-L-tyrosine + UTP = [protein-PII]-uridylyl-L-tyrosine + diphosphate</text>
        <dbReference type="Rhea" id="RHEA:13673"/>
        <dbReference type="Rhea" id="RHEA-COMP:12147"/>
        <dbReference type="Rhea" id="RHEA-COMP:12148"/>
        <dbReference type="ChEBI" id="CHEBI:33019"/>
        <dbReference type="ChEBI" id="CHEBI:46398"/>
        <dbReference type="ChEBI" id="CHEBI:46858"/>
        <dbReference type="ChEBI" id="CHEBI:90602"/>
        <dbReference type="EC" id="2.7.7.59"/>
    </reaction>
</comment>
<evidence type="ECO:0000256" key="4">
    <source>
        <dbReference type="ARBA" id="ARBA00022801"/>
    </source>
</evidence>
<evidence type="ECO:0000259" key="8">
    <source>
        <dbReference type="PROSITE" id="PS51671"/>
    </source>
</evidence>
<keyword evidence="2 7" id="KW-0548">Nucleotidyltransferase</keyword>
<feature type="domain" description="HD" evidence="9">
    <location>
        <begin position="442"/>
        <end position="564"/>
    </location>
</feature>
<keyword evidence="3" id="KW-0677">Repeat</keyword>
<gene>
    <name evidence="7 10" type="primary">glnD</name>
    <name evidence="10" type="ORF">HY912_06725</name>
</gene>
<evidence type="ECO:0000256" key="3">
    <source>
        <dbReference type="ARBA" id="ARBA00022737"/>
    </source>
</evidence>
<evidence type="ECO:0000256" key="7">
    <source>
        <dbReference type="HAMAP-Rule" id="MF_00277"/>
    </source>
</evidence>
<dbReference type="EC" id="2.7.7.59" evidence="7"/>
<dbReference type="InterPro" id="IPR010043">
    <property type="entry name" value="UTase/UR"/>
</dbReference>
<accession>A0A9D6UZA2</accession>
<dbReference type="CDD" id="cd05401">
    <property type="entry name" value="NT_GlnE_GlnD_like"/>
    <property type="match status" value="1"/>
</dbReference>
<protein>
    <recommendedName>
        <fullName evidence="7">Bifunctional uridylyltransferase/uridylyl-removing enzyme</fullName>
        <shortName evidence="7">UTase/UR</shortName>
    </recommendedName>
    <alternativeName>
        <fullName evidence="7">Bifunctional [protein-PII] modification enzyme</fullName>
    </alternativeName>
    <alternativeName>
        <fullName evidence="7">Bifunctional nitrogen sensor protein</fullName>
    </alternativeName>
    <domain>
        <recommendedName>
            <fullName evidence="7">[Protein-PII] uridylyltransferase</fullName>
            <shortName evidence="7">PII uridylyltransferase</shortName>
            <shortName evidence="7">UTase</shortName>
            <ecNumber evidence="7">2.7.7.59</ecNumber>
        </recommendedName>
    </domain>
    <domain>
        <recommendedName>
            <fullName evidence="7">[Protein-PII]-UMP uridylyl-removing enzyme</fullName>
            <shortName evidence="7">UR</shortName>
            <ecNumber evidence="7">3.1.4.-</ecNumber>
        </recommendedName>
    </domain>
</protein>
<dbReference type="GO" id="GO:0008773">
    <property type="term" value="F:[protein-PII] uridylyltransferase activity"/>
    <property type="evidence" value="ECO:0007669"/>
    <property type="project" value="UniProtKB-UniRule"/>
</dbReference>
<dbReference type="SMART" id="SM00471">
    <property type="entry name" value="HDc"/>
    <property type="match status" value="1"/>
</dbReference>
<dbReference type="GO" id="GO:0008081">
    <property type="term" value="F:phosphoric diester hydrolase activity"/>
    <property type="evidence" value="ECO:0007669"/>
    <property type="project" value="UniProtKB-UniRule"/>
</dbReference>
<dbReference type="EMBL" id="JACRDE010000187">
    <property type="protein sequence ID" value="MBI5249171.1"/>
    <property type="molecule type" value="Genomic_DNA"/>
</dbReference>
<dbReference type="SUPFAM" id="SSF109604">
    <property type="entry name" value="HD-domain/PDEase-like"/>
    <property type="match status" value="1"/>
</dbReference>
<dbReference type="CDD" id="cd04873">
    <property type="entry name" value="ACT_UUR-ACR-like"/>
    <property type="match status" value="1"/>
</dbReference>
<dbReference type="InterPro" id="IPR002912">
    <property type="entry name" value="ACT_dom"/>
</dbReference>
<feature type="region of interest" description="Uridylyltransferase" evidence="7">
    <location>
        <begin position="1"/>
        <end position="325"/>
    </location>
</feature>
<dbReference type="CDD" id="cd00077">
    <property type="entry name" value="HDc"/>
    <property type="match status" value="1"/>
</dbReference>
<name>A0A9D6UZA2_9BACT</name>
<evidence type="ECO:0000313" key="10">
    <source>
        <dbReference type="EMBL" id="MBI5249171.1"/>
    </source>
</evidence>
<dbReference type="Pfam" id="PF08335">
    <property type="entry name" value="GlnD_UR_UTase"/>
    <property type="match status" value="1"/>
</dbReference>
<comment type="catalytic activity">
    <reaction evidence="7">
        <text>[protein-PII]-uridylyl-L-tyrosine + H2O = [protein-PII]-L-tyrosine + UMP + H(+)</text>
        <dbReference type="Rhea" id="RHEA:48600"/>
        <dbReference type="Rhea" id="RHEA-COMP:12147"/>
        <dbReference type="Rhea" id="RHEA-COMP:12148"/>
        <dbReference type="ChEBI" id="CHEBI:15377"/>
        <dbReference type="ChEBI" id="CHEBI:15378"/>
        <dbReference type="ChEBI" id="CHEBI:46858"/>
        <dbReference type="ChEBI" id="CHEBI:57865"/>
        <dbReference type="ChEBI" id="CHEBI:90602"/>
    </reaction>
</comment>
<feature type="domain" description="ACT" evidence="8">
    <location>
        <begin position="803"/>
        <end position="888"/>
    </location>
</feature>
<proteinExistence type="inferred from homology"/>
<comment type="activity regulation">
    <text evidence="7">Uridylyltransferase (UTase) activity is inhibited by glutamine, while glutamine activates uridylyl-removing (UR) activity.</text>
</comment>
<feature type="domain" description="ACT" evidence="8">
    <location>
        <begin position="691"/>
        <end position="771"/>
    </location>
</feature>
<evidence type="ECO:0000259" key="9">
    <source>
        <dbReference type="PROSITE" id="PS51831"/>
    </source>
</evidence>
<dbReference type="PROSITE" id="PS51671">
    <property type="entry name" value="ACT"/>
    <property type="match status" value="2"/>
</dbReference>
<comment type="similarity">
    <text evidence="7">Belongs to the GlnD family.</text>
</comment>
<dbReference type="AlphaFoldDB" id="A0A9D6UZA2"/>
<sequence length="897" mass="102790">MRYIFANHDRSFQITRIREGISEFREAGKADPAHFRMHPVYDEMLCQLADHFLGYWKDSTALVGLGGYGRTEMSPYSDIDILFLRPEDAPEGIYRGIRNLLYLLWDARAELGHSVRTVEECKQEADKDLAVLTSLMDTRLVWGDPNIYRGLLRERGRLIRETDPLELYLKIEGEIRKSYERFGHTIYLLEPHLKEGPGSLRYIQLITWLVRLIFGCSSLDELPVAGICGEKAVREAKEGLEFLAETRARLHFLVERRDDRLKFDAQSTLAFQMGFEDTPERRGVEGFMRDYYRHASTIDFFGRRVLARARLFLRPKIATELKRLKLDESFYVGAGGINHYHPETFGDDPKEIIEAFRKIAETGCDLDIRLVDLIRTHLSAVDENLRLDPDANRMFLDIFRSNGAIARSVNAMMKIGFLERFIPEFAWIRFLPQHDIYHQYTVDLHTIAVLENMDSFGKKKGDPEDALLWTVFSKLERREALRLAGLFHDIAKGRGAGHEVRGEQIAGSVLRRLALPEEDIDEVCFLIRNHLAMTHLAFKKDLHDSALVSRFAENVMTKRHLDLLTLLTHADLRAVGPTAFSSWRRMLLEELYYRTLDIIEGEGLDGEDLAEWIKQIKGAVREIIPKGRRGPELEEFLEAAGSRYFLDFYPGVIAEHYVAMQNYLSDAGKTQLDESDAIAKKIDHRKPGYSAITLITRDRRGLFFRIAGSMSANRINILSAWTHSIGEIAVATFHVNDIPEGPLNDPERWDRFQSDFSKVLKGEADVDRLVAARRSRRPFGTASTPRFPLKVEVDNAASDRSTIIEVYAHDRPGLLYDITRQLTSLGLNIVITKITTEIDQAADIFYAQDEQGKKIIDFERLDQIKTGLHAHLAAMEEAYFADKKESAGKKQTEEITF</sequence>
<comment type="function">
    <text evidence="7">Modifies, by uridylylation and deuridylylation, the PII regulatory proteins (GlnB and homologs), in response to the nitrogen status of the cell that GlnD senses through the glutamine level. Under low glutamine levels, catalyzes the conversion of the PII proteins and UTP to PII-UMP and PPi, while under higher glutamine levels, GlnD hydrolyzes PII-UMP to PII and UMP (deuridylylation). Thus, controls uridylylation state and activity of the PII proteins, and plays an important role in the regulation of nitrogen metabolism.</text>
</comment>
<evidence type="ECO:0000256" key="1">
    <source>
        <dbReference type="ARBA" id="ARBA00022679"/>
    </source>
</evidence>
<comment type="caution">
    <text evidence="7">Lacks conserved residue(s) required for the propagation of feature annotation.</text>
</comment>
<dbReference type="Proteomes" id="UP000807825">
    <property type="component" value="Unassembled WGS sequence"/>
</dbReference>
<keyword evidence="1 7" id="KW-0808">Transferase</keyword>
<organism evidence="10 11">
    <name type="scientific">Desulfomonile tiedjei</name>
    <dbReference type="NCBI Taxonomy" id="2358"/>
    <lineage>
        <taxon>Bacteria</taxon>
        <taxon>Pseudomonadati</taxon>
        <taxon>Thermodesulfobacteriota</taxon>
        <taxon>Desulfomonilia</taxon>
        <taxon>Desulfomonilales</taxon>
        <taxon>Desulfomonilaceae</taxon>
        <taxon>Desulfomonile</taxon>
    </lineage>
</organism>
<dbReference type="HAMAP" id="MF_00277">
    <property type="entry name" value="PII_uridylyl_transf"/>
    <property type="match status" value="1"/>
</dbReference>
<dbReference type="PIRSF" id="PIRSF006288">
    <property type="entry name" value="PII_uridyltransf"/>
    <property type="match status" value="1"/>
</dbReference>
<dbReference type="PANTHER" id="PTHR47320:SF1">
    <property type="entry name" value="BIFUNCTIONAL URIDYLYLTRANSFERASE_URIDYLYL-REMOVING ENZYME"/>
    <property type="match status" value="1"/>
</dbReference>
<dbReference type="Pfam" id="PF01966">
    <property type="entry name" value="HD"/>
    <property type="match status" value="1"/>
</dbReference>
<keyword evidence="4 7" id="KW-0378">Hydrolase</keyword>
<dbReference type="PANTHER" id="PTHR47320">
    <property type="entry name" value="BIFUNCTIONAL URIDYLYLTRANSFERASE/URIDYLYL-REMOVING ENZYME"/>
    <property type="match status" value="1"/>
</dbReference>
<dbReference type="NCBIfam" id="TIGR01693">
    <property type="entry name" value="UTase_glnD"/>
    <property type="match status" value="1"/>
</dbReference>
<dbReference type="Gene3D" id="3.30.70.260">
    <property type="match status" value="1"/>
</dbReference>
<dbReference type="PROSITE" id="PS51831">
    <property type="entry name" value="HD"/>
    <property type="match status" value="1"/>
</dbReference>
<dbReference type="InterPro" id="IPR006674">
    <property type="entry name" value="HD_domain"/>
</dbReference>
<comment type="cofactor">
    <cofactor evidence="7">
        <name>Mg(2+)</name>
        <dbReference type="ChEBI" id="CHEBI:18420"/>
    </cofactor>
</comment>